<proteinExistence type="inferred from homology"/>
<dbReference type="Pfam" id="PF04464">
    <property type="entry name" value="Glyphos_transf"/>
    <property type="match status" value="1"/>
</dbReference>
<name>A0ABD5QFG8_9EURY</name>
<dbReference type="Gene3D" id="3.40.50.12580">
    <property type="match status" value="1"/>
</dbReference>
<dbReference type="InterPro" id="IPR043149">
    <property type="entry name" value="TagF_N"/>
</dbReference>
<keyword evidence="3" id="KW-1003">Cell membrane</keyword>
<keyword evidence="4" id="KW-0808">Transferase</keyword>
<dbReference type="AlphaFoldDB" id="A0ABD5QFG8"/>
<evidence type="ECO:0000313" key="7">
    <source>
        <dbReference type="EMBL" id="MFC4988566.1"/>
    </source>
</evidence>
<evidence type="ECO:0000256" key="4">
    <source>
        <dbReference type="ARBA" id="ARBA00022679"/>
    </source>
</evidence>
<dbReference type="GO" id="GO:0016740">
    <property type="term" value="F:transferase activity"/>
    <property type="evidence" value="ECO:0007669"/>
    <property type="project" value="UniProtKB-KW"/>
</dbReference>
<dbReference type="InterPro" id="IPR007554">
    <property type="entry name" value="Glycerophosphate_synth"/>
</dbReference>
<evidence type="ECO:0000256" key="3">
    <source>
        <dbReference type="ARBA" id="ARBA00022475"/>
    </source>
</evidence>
<comment type="similarity">
    <text evidence="2">Belongs to the CDP-glycerol glycerophosphotransferase family.</text>
</comment>
<comment type="caution">
    <text evidence="7">The sequence shown here is derived from an EMBL/GenBank/DDBJ whole genome shotgun (WGS) entry which is preliminary data.</text>
</comment>
<dbReference type="Gene3D" id="3.40.50.11820">
    <property type="match status" value="1"/>
</dbReference>
<dbReference type="RefSeq" id="WP_224827324.1">
    <property type="nucleotide sequence ID" value="NZ_JAIVEF010000001.1"/>
</dbReference>
<keyword evidence="5" id="KW-0777">Teichoic acid biosynthesis</keyword>
<protein>
    <submittedName>
        <fullName evidence="7">CDP-glycerol glycerophosphotransferase family protein</fullName>
    </submittedName>
</protein>
<evidence type="ECO:0000256" key="5">
    <source>
        <dbReference type="ARBA" id="ARBA00022944"/>
    </source>
</evidence>
<gene>
    <name evidence="7" type="ORF">ACFPFO_12490</name>
</gene>
<dbReference type="InterPro" id="IPR051612">
    <property type="entry name" value="Teichoic_Acid_Biosynth"/>
</dbReference>
<evidence type="ECO:0000313" key="8">
    <source>
        <dbReference type="Proteomes" id="UP001595925"/>
    </source>
</evidence>
<keyword evidence="8" id="KW-1185">Reference proteome</keyword>
<evidence type="ECO:0000256" key="1">
    <source>
        <dbReference type="ARBA" id="ARBA00004202"/>
    </source>
</evidence>
<dbReference type="PANTHER" id="PTHR37316">
    <property type="entry name" value="TEICHOIC ACID GLYCEROL-PHOSPHATE PRIMASE"/>
    <property type="match status" value="1"/>
</dbReference>
<keyword evidence="6" id="KW-0472">Membrane</keyword>
<evidence type="ECO:0000256" key="2">
    <source>
        <dbReference type="ARBA" id="ARBA00010488"/>
    </source>
</evidence>
<accession>A0ABD5QFG8</accession>
<dbReference type="EMBL" id="JBHSJG010000036">
    <property type="protein sequence ID" value="MFC4988566.1"/>
    <property type="molecule type" value="Genomic_DNA"/>
</dbReference>
<dbReference type="InterPro" id="IPR043148">
    <property type="entry name" value="TagF_C"/>
</dbReference>
<dbReference type="PANTHER" id="PTHR37316:SF3">
    <property type="entry name" value="TEICHOIC ACID GLYCEROL-PHOSPHATE TRANSFERASE"/>
    <property type="match status" value="1"/>
</dbReference>
<dbReference type="SUPFAM" id="SSF53756">
    <property type="entry name" value="UDP-Glycosyltransferase/glycogen phosphorylase"/>
    <property type="match status" value="1"/>
</dbReference>
<dbReference type="GO" id="GO:0005886">
    <property type="term" value="C:plasma membrane"/>
    <property type="evidence" value="ECO:0007669"/>
    <property type="project" value="UniProtKB-SubCell"/>
</dbReference>
<dbReference type="Proteomes" id="UP001595925">
    <property type="component" value="Unassembled WGS sequence"/>
</dbReference>
<evidence type="ECO:0000256" key="6">
    <source>
        <dbReference type="ARBA" id="ARBA00023136"/>
    </source>
</evidence>
<reference evidence="7 8" key="1">
    <citation type="journal article" date="2019" name="Int. J. Syst. Evol. Microbiol.">
        <title>The Global Catalogue of Microorganisms (GCM) 10K type strain sequencing project: providing services to taxonomists for standard genome sequencing and annotation.</title>
        <authorList>
            <consortium name="The Broad Institute Genomics Platform"/>
            <consortium name="The Broad Institute Genome Sequencing Center for Infectious Disease"/>
            <person name="Wu L."/>
            <person name="Ma J."/>
        </authorList>
    </citation>
    <scope>NUCLEOTIDE SEQUENCE [LARGE SCALE GENOMIC DNA]</scope>
    <source>
        <strain evidence="7 8">CGMCC 1.15824</strain>
    </source>
</reference>
<sequence length="414" mass="46360">MADPIDRLTGSRTVGRAGRAATTGAARLAGSREDLYVFGSNAGEFYADNAKYLYEWVLANEPDVEAVWMTKNRRVYDDLRAAGKPVEMVLSRTGISTLLRADTGFFTHSTADIAPDTALVPDSLRLVNLRHGESVKNTQLCPSNPELVSPEKVAQSRRWRASGVTIAATSPFVADVQRRCLGVSEDQPVVTGYPRHDPLWTGGDRGASARLADQAGFDRERTDETVLYAPTWRQYDPVRAKDCYTEFLPFEDLAADDLSSLLERHRAELLFRPHPHDLASDRVHRRLAEIEGEVPRASVLGPDDVNDVYEILPAVDVLVTDYSSLYHDYLPLDRPIVLVPYDVETFAEEVGFVYDYEERAPGPRATTWAAFERALDDALSGEDGYGPRREDLRDLLYEHQDGEACRRLIDRLRS</sequence>
<organism evidence="7 8">
    <name type="scientific">Saliphagus infecundisoli</name>
    <dbReference type="NCBI Taxonomy" id="1849069"/>
    <lineage>
        <taxon>Archaea</taxon>
        <taxon>Methanobacteriati</taxon>
        <taxon>Methanobacteriota</taxon>
        <taxon>Stenosarchaea group</taxon>
        <taxon>Halobacteria</taxon>
        <taxon>Halobacteriales</taxon>
        <taxon>Natrialbaceae</taxon>
        <taxon>Saliphagus</taxon>
    </lineage>
</organism>
<comment type="subcellular location">
    <subcellularLocation>
        <location evidence="1">Cell membrane</location>
        <topology evidence="1">Peripheral membrane protein</topology>
    </subcellularLocation>
</comment>